<dbReference type="AlphaFoldDB" id="A0A8X6IKW5"/>
<evidence type="ECO:0000313" key="2">
    <source>
        <dbReference type="Proteomes" id="UP000887013"/>
    </source>
</evidence>
<organism evidence="1 2">
    <name type="scientific">Nephila pilipes</name>
    <name type="common">Giant wood spider</name>
    <name type="synonym">Nephila maculata</name>
    <dbReference type="NCBI Taxonomy" id="299642"/>
    <lineage>
        <taxon>Eukaryota</taxon>
        <taxon>Metazoa</taxon>
        <taxon>Ecdysozoa</taxon>
        <taxon>Arthropoda</taxon>
        <taxon>Chelicerata</taxon>
        <taxon>Arachnida</taxon>
        <taxon>Araneae</taxon>
        <taxon>Araneomorphae</taxon>
        <taxon>Entelegynae</taxon>
        <taxon>Araneoidea</taxon>
        <taxon>Nephilidae</taxon>
        <taxon>Nephila</taxon>
    </lineage>
</organism>
<dbReference type="Proteomes" id="UP000887013">
    <property type="component" value="Unassembled WGS sequence"/>
</dbReference>
<sequence>MRLRKQLGWAFSPACCSLTSSRLRQINSRLLDKSSHGGWGRIVTLFRERHRKSNSLHLTASILITAPPDYCPGRNFQWKITAFKWNRLPKLDLFQPPSHP</sequence>
<keyword evidence="2" id="KW-1185">Reference proteome</keyword>
<dbReference type="EMBL" id="BMAW01045415">
    <property type="protein sequence ID" value="GFS49903.1"/>
    <property type="molecule type" value="Genomic_DNA"/>
</dbReference>
<reference evidence="1" key="1">
    <citation type="submission" date="2020-08" db="EMBL/GenBank/DDBJ databases">
        <title>Multicomponent nature underlies the extraordinary mechanical properties of spider dragline silk.</title>
        <authorList>
            <person name="Kono N."/>
            <person name="Nakamura H."/>
            <person name="Mori M."/>
            <person name="Yoshida Y."/>
            <person name="Ohtoshi R."/>
            <person name="Malay A.D."/>
            <person name="Moran D.A.P."/>
            <person name="Tomita M."/>
            <person name="Numata K."/>
            <person name="Arakawa K."/>
        </authorList>
    </citation>
    <scope>NUCLEOTIDE SEQUENCE</scope>
</reference>
<comment type="caution">
    <text evidence="1">The sequence shown here is derived from an EMBL/GenBank/DDBJ whole genome shotgun (WGS) entry which is preliminary data.</text>
</comment>
<proteinExistence type="predicted"/>
<name>A0A8X6IKW5_NEPPI</name>
<dbReference type="OrthoDB" id="6406677at2759"/>
<accession>A0A8X6IKW5</accession>
<gene>
    <name evidence="1" type="ORF">NPIL_448361</name>
</gene>
<evidence type="ECO:0000313" key="1">
    <source>
        <dbReference type="EMBL" id="GFS49903.1"/>
    </source>
</evidence>
<protein>
    <submittedName>
        <fullName evidence="1">Uncharacterized protein</fullName>
    </submittedName>
</protein>